<feature type="compositionally biased region" description="Low complexity" evidence="1">
    <location>
        <begin position="1513"/>
        <end position="1523"/>
    </location>
</feature>
<feature type="compositionally biased region" description="Basic residues" evidence="1">
    <location>
        <begin position="164"/>
        <end position="192"/>
    </location>
</feature>
<feature type="region of interest" description="Disordered" evidence="1">
    <location>
        <begin position="108"/>
        <end position="252"/>
    </location>
</feature>
<accession>A0A836I3Q8</accession>
<feature type="compositionally biased region" description="Polar residues" evidence="1">
    <location>
        <begin position="1637"/>
        <end position="1648"/>
    </location>
</feature>
<feature type="region of interest" description="Disordered" evidence="1">
    <location>
        <begin position="1599"/>
        <end position="1648"/>
    </location>
</feature>
<proteinExistence type="predicted"/>
<reference evidence="2 3" key="1">
    <citation type="submission" date="2021-02" db="EMBL/GenBank/DDBJ databases">
        <title>Leishmania (Mundinia) enrietti genome sequencing and assembly.</title>
        <authorList>
            <person name="Almutairi H."/>
            <person name="Gatherer D."/>
        </authorList>
    </citation>
    <scope>NUCLEOTIDE SEQUENCE [LARGE SCALE GENOMIC DNA]</scope>
    <source>
        <strain evidence="2">CUR178</strain>
    </source>
</reference>
<sequence>MQSSKTAAITRAPLAPLRHRSWRMASPSTAAPVPSVPLAVATASMSSSSSRPAPAAASLAETEASATAFRASALFHALPSTAISEPRSFGSAMISRQPTSLRSYAATATTASMQTTTAPATPSAAANGSASSQPQPPRRHHVIDLGNGLTAEVPVTGFPPTPSSRHHRGIYRTHRRTRSNATVRHRHGRHQRASAGDGNMEASAAGSAVRAPPKPESAQPPRPLEHLRHAASSSPLPQPQCDTQGRPEVTSGGLQSIHHTAVEAIALLECATVLEALELSSPSHFPPRSAAGTADKARANFEELQTRALPLLLHVAQAAATPLGTDAAKAAAAVTDAELATALQCLAAHLQYMAAATRADGRRHVSALPPAVVVALWEEVMPYVHRRFHDGNASKPPLRLKRADLDGCVREGMGEADTSRPRSVENATAELRDAAGAAVESGAPATLAFFARSTKKSVYVPLRRALAVHTRQIALLLPPPALALVLTRMYQCGALADDVLGPIAAGFLEALRRSAPEQATRGGDSISALRQRVLRLPDGVGSDNGRNAAPSPTAFTSAAAVTMARLLGRAAIPGHQQLHWFFHLALLPELTRVLTRAAERAAQSTADEATGDAVEALPSLDALLDLTAAFRHYAVSGHAVTHLTTLWIVYFVHRQRTVDTETALAECAALLRAVSTVPSACNRTQRRQARYIGAKDSHGGSNAAQQRRRLLKVAEGDYSLLVDEACAQVCRLCRHLQSPASSRSAAAVAPTQLLGLLRLLLRVSSPHWAEAYEMLASAVLAALTHAAASLATSAPLRHKAEGLAHLLPLTDTRRTLHALLHRGSLIPDHPLHRVLLRRLLHSPAAMTDTAVASQVLLGLELMVPVEEGSTHTVEASTTTTTPAAAAASSRSNGAIATTTNIGASATPTISLVIAETLTAVDASTSAAAITPGDRYRALQVFRRLGRSITPTAFVAGLCVVALDTLPSTAQVAVVNHLTSIASAVSPAYLVKGMDAVVRQLPSSAIDDVSVQRWFSRFTARDVVRRVDPVGCAVLLDILSANLRYQRNCALAKECITRRIGVALRRTGEDGAGDGAVSLEALPRVVTSLQRASVFMPKYYSRACRLLLGQVERASLGELLEPFAAVTEAYMSRQRSEAQASVFKDVWELVRGRVMEEAGQLSLPETISAINAFAALDVTDNALFGVLVYQLWVCLRTAEAEVIDAAATSRLSGASDEGSSAAAPVEPAMCSARRGPQPGESGGAADVAAATADDGGEVAEAQVLRRAQAAQDVLRALTPSAVAVVTTTLFARGNARVSSGARTRAAAPVVGGVGNDGEEDGDFVRTLLPWMLLGLRGCHAELYPVDVVHLMPSLLEHYAAAAAVEDGSAPADHTDQYAALLHTAYDACRSTFLLMYALLPDTVSAAEEPLLPAAEQHRIAEQRAQWTPATKLSVEVVPRQWFASLLVSLSSADLVDVAVALACVRRACTRRVCGELLPISQLVDVCLSLCWLATYASLSTPTKSASVGAHSSGADAQTPATPDATRQDELSSRPPSSPQPTPGDVVCTAMATVLSALWIRSDELASSQISALLRCLRDTYGADKVDADFVERLEAQKARLLSQRQKRSAAATPHSTSEAETEMATEAANRSRGESPTDLVTAQDLFSST</sequence>
<feature type="region of interest" description="Disordered" evidence="1">
    <location>
        <begin position="1"/>
        <end position="34"/>
    </location>
</feature>
<organism evidence="2 3">
    <name type="scientific">Leishmania enriettii</name>
    <dbReference type="NCBI Taxonomy" id="5663"/>
    <lineage>
        <taxon>Eukaryota</taxon>
        <taxon>Discoba</taxon>
        <taxon>Euglenozoa</taxon>
        <taxon>Kinetoplastea</taxon>
        <taxon>Metakinetoplastina</taxon>
        <taxon>Trypanosomatida</taxon>
        <taxon>Trypanosomatidae</taxon>
        <taxon>Leishmaniinae</taxon>
        <taxon>Leishmania</taxon>
    </lineage>
</organism>
<dbReference type="GeneID" id="94175646"/>
<dbReference type="KEGG" id="lenr:94175646"/>
<feature type="region of interest" description="Disordered" evidence="1">
    <location>
        <begin position="1505"/>
        <end position="1544"/>
    </location>
</feature>
<gene>
    <name evidence="2" type="ORF">CUR178_08509</name>
</gene>
<name>A0A836I3Q8_LEIEN</name>
<dbReference type="OrthoDB" id="273712at2759"/>
<feature type="compositionally biased region" description="Low complexity" evidence="1">
    <location>
        <begin position="108"/>
        <end position="133"/>
    </location>
</feature>
<feature type="compositionally biased region" description="Low complexity" evidence="1">
    <location>
        <begin position="1614"/>
        <end position="1627"/>
    </location>
</feature>
<comment type="caution">
    <text evidence="2">The sequence shown here is derived from an EMBL/GenBank/DDBJ whole genome shotgun (WGS) entry which is preliminary data.</text>
</comment>
<keyword evidence="3" id="KW-1185">Reference proteome</keyword>
<dbReference type="Proteomes" id="UP000674179">
    <property type="component" value="Chromosome 1"/>
</dbReference>
<evidence type="ECO:0000256" key="1">
    <source>
        <dbReference type="SAM" id="MobiDB-lite"/>
    </source>
</evidence>
<dbReference type="RefSeq" id="XP_067696239.1">
    <property type="nucleotide sequence ID" value="XM_067840136.1"/>
</dbReference>
<protein>
    <submittedName>
        <fullName evidence="2">Uncharacterized protein</fullName>
    </submittedName>
</protein>
<dbReference type="EMBL" id="JAFHKP010000001">
    <property type="protein sequence ID" value="KAG5487423.1"/>
    <property type="molecule type" value="Genomic_DNA"/>
</dbReference>
<evidence type="ECO:0000313" key="3">
    <source>
        <dbReference type="Proteomes" id="UP000674179"/>
    </source>
</evidence>
<feature type="compositionally biased region" description="Low complexity" evidence="1">
    <location>
        <begin position="25"/>
        <end position="34"/>
    </location>
</feature>
<feature type="compositionally biased region" description="Polar residues" evidence="1">
    <location>
        <begin position="231"/>
        <end position="243"/>
    </location>
</feature>
<feature type="compositionally biased region" description="Pro residues" evidence="1">
    <location>
        <begin position="212"/>
        <end position="222"/>
    </location>
</feature>
<evidence type="ECO:0000313" key="2">
    <source>
        <dbReference type="EMBL" id="KAG5487423.1"/>
    </source>
</evidence>